<dbReference type="GO" id="GO:0043495">
    <property type="term" value="F:protein-membrane adaptor activity"/>
    <property type="evidence" value="ECO:0007669"/>
    <property type="project" value="TreeGrafter"/>
</dbReference>
<protein>
    <submittedName>
        <fullName evidence="9">LAME_0C01948g1_1</fullName>
    </submittedName>
</protein>
<dbReference type="OrthoDB" id="4065610at2759"/>
<evidence type="ECO:0000256" key="4">
    <source>
        <dbReference type="ARBA" id="ARBA00023136"/>
    </source>
</evidence>
<keyword evidence="3 7" id="KW-1133">Transmembrane helix</keyword>
<dbReference type="Pfam" id="PF07738">
    <property type="entry name" value="Sad1_UNC"/>
    <property type="match status" value="1"/>
</dbReference>
<feature type="transmembrane region" description="Helical" evidence="7">
    <location>
        <begin position="139"/>
        <end position="158"/>
    </location>
</feature>
<evidence type="ECO:0000259" key="8">
    <source>
        <dbReference type="PROSITE" id="PS51469"/>
    </source>
</evidence>
<dbReference type="PROSITE" id="PS51469">
    <property type="entry name" value="SUN"/>
    <property type="match status" value="1"/>
</dbReference>
<evidence type="ECO:0000313" key="9">
    <source>
        <dbReference type="EMBL" id="SCU82593.1"/>
    </source>
</evidence>
<dbReference type="InterPro" id="IPR045119">
    <property type="entry name" value="SUN1-5"/>
</dbReference>
<evidence type="ECO:0000256" key="6">
    <source>
        <dbReference type="SAM" id="MobiDB-lite"/>
    </source>
</evidence>
<evidence type="ECO:0000256" key="2">
    <source>
        <dbReference type="ARBA" id="ARBA00022692"/>
    </source>
</evidence>
<feature type="compositionally biased region" description="Acidic residues" evidence="6">
    <location>
        <begin position="93"/>
        <end position="104"/>
    </location>
</feature>
<organism evidence="9 10">
    <name type="scientific">Lachancea meyersii CBS 8951</name>
    <dbReference type="NCBI Taxonomy" id="1266667"/>
    <lineage>
        <taxon>Eukaryota</taxon>
        <taxon>Fungi</taxon>
        <taxon>Dikarya</taxon>
        <taxon>Ascomycota</taxon>
        <taxon>Saccharomycotina</taxon>
        <taxon>Saccharomycetes</taxon>
        <taxon>Saccharomycetales</taxon>
        <taxon>Saccharomycetaceae</taxon>
        <taxon>Lachancea</taxon>
    </lineage>
</organism>
<sequence>METDMRSQNLYNASMQDAYNQLISERNEDRAVQFNVSGSDEDDDDDNFSDQISEDFSNDILELSDRSSHGKSDLDDYYEQFKTSLMHDKWLEPEEDDDYEDKDYTEEADRSFILESDEPGTDSWDSDSRTKWQVPVPRARGLSALALVLLVLALTLIWKPRFSTHGSQNSGIDVPQTSNNAQLRAQLNSLYRELQEDRKNAKRELENAIRLVVLQVEKNIKKLLPKDISSVQSQLQRLDSQVQDMSRSVSLTNVSEWQDLLVSELEQLLPEQIPVVLNNSTSALMVVPELHRYLAQLIPRIVNKTASVESTQPFSYDAGQYVREILRDEYHYVDKTFFLHELDQALKSNKEGILREMESRISTLENVPQQYSNVLQRKLIHKIYNANQHQWQDDVDFATAAQGTRLINHLCSKTFEGLPGIPPNGVSPLDLLADTQPAPSTYWLCSEKNSKQCSWAVRFAQPLYLTRVSYVHGRFTNNLHLMNSAPSTISIYVKLQSSNNAEFKRTATQNGHGSTWTRDKSFIEIGSWNYDNSDPHIRQSFPLPPWFIQSKPQIRALALLVRSNYGNAHYTALRKFVVNAVTVQDLHLSSTYVQPHQFEIPEYASPIEDSAKLRASQVATWQLRNNPLSSDLNNNVPSFGQDEFDDN</sequence>
<feature type="coiled-coil region" evidence="5">
    <location>
        <begin position="180"/>
        <end position="248"/>
    </location>
</feature>
<dbReference type="InterPro" id="IPR012919">
    <property type="entry name" value="SUN_dom"/>
</dbReference>
<evidence type="ECO:0000256" key="3">
    <source>
        <dbReference type="ARBA" id="ARBA00022989"/>
    </source>
</evidence>
<accession>A0A1G4IZK3</accession>
<gene>
    <name evidence="9" type="ORF">LAME_0C01948G</name>
</gene>
<evidence type="ECO:0000256" key="5">
    <source>
        <dbReference type="SAM" id="Coils"/>
    </source>
</evidence>
<dbReference type="PANTHER" id="PTHR12911:SF8">
    <property type="entry name" value="KLAROID PROTEIN-RELATED"/>
    <property type="match status" value="1"/>
</dbReference>
<dbReference type="Proteomes" id="UP000191144">
    <property type="component" value="Chromosome C"/>
</dbReference>
<feature type="region of interest" description="Disordered" evidence="6">
    <location>
        <begin position="92"/>
        <end position="129"/>
    </location>
</feature>
<dbReference type="EMBL" id="LT598479">
    <property type="protein sequence ID" value="SCU82593.1"/>
    <property type="molecule type" value="Genomic_DNA"/>
</dbReference>
<keyword evidence="10" id="KW-1185">Reference proteome</keyword>
<feature type="domain" description="SUN" evidence="8">
    <location>
        <begin position="387"/>
        <end position="583"/>
    </location>
</feature>
<keyword evidence="2 7" id="KW-0812">Transmembrane</keyword>
<evidence type="ECO:0000256" key="1">
    <source>
        <dbReference type="ARBA" id="ARBA00004370"/>
    </source>
</evidence>
<keyword evidence="4 7" id="KW-0472">Membrane</keyword>
<dbReference type="Gene3D" id="2.60.120.260">
    <property type="entry name" value="Galactose-binding domain-like"/>
    <property type="match status" value="1"/>
</dbReference>
<dbReference type="AlphaFoldDB" id="A0A1G4IZK3"/>
<reference evidence="10" key="1">
    <citation type="submission" date="2016-03" db="EMBL/GenBank/DDBJ databases">
        <authorList>
            <person name="Devillers Hugo."/>
        </authorList>
    </citation>
    <scope>NUCLEOTIDE SEQUENCE [LARGE SCALE GENOMIC DNA]</scope>
</reference>
<evidence type="ECO:0000256" key="7">
    <source>
        <dbReference type="SAM" id="Phobius"/>
    </source>
</evidence>
<evidence type="ECO:0000313" key="10">
    <source>
        <dbReference type="Proteomes" id="UP000191144"/>
    </source>
</evidence>
<name>A0A1G4IZK3_9SACH</name>
<dbReference type="PANTHER" id="PTHR12911">
    <property type="entry name" value="SAD1/UNC-84-LIKE PROTEIN-RELATED"/>
    <property type="match status" value="1"/>
</dbReference>
<proteinExistence type="predicted"/>
<keyword evidence="5" id="KW-0175">Coiled coil</keyword>
<comment type="subcellular location">
    <subcellularLocation>
        <location evidence="1">Membrane</location>
    </subcellularLocation>
</comment>
<dbReference type="GO" id="GO:0034993">
    <property type="term" value="C:meiotic nuclear membrane microtubule tethering complex"/>
    <property type="evidence" value="ECO:0007669"/>
    <property type="project" value="TreeGrafter"/>
</dbReference>